<gene>
    <name evidence="3" type="ORF">G7B40_008875</name>
</gene>
<dbReference type="SUPFAM" id="SSF56436">
    <property type="entry name" value="C-type lectin-like"/>
    <property type="match status" value="1"/>
</dbReference>
<evidence type="ECO:0000256" key="1">
    <source>
        <dbReference type="SAM" id="MobiDB-lite"/>
    </source>
</evidence>
<evidence type="ECO:0000313" key="4">
    <source>
        <dbReference type="Proteomes" id="UP000667802"/>
    </source>
</evidence>
<dbReference type="Gene3D" id="3.90.1580.10">
    <property type="entry name" value="paralog of FGE (formylglycine-generating enzyme)"/>
    <property type="match status" value="1"/>
</dbReference>
<feature type="region of interest" description="Disordered" evidence="1">
    <location>
        <begin position="76"/>
        <end position="116"/>
    </location>
</feature>
<dbReference type="AlphaFoldDB" id="A0AAP5I424"/>
<feature type="domain" description="Sulfatase-modifying factor enzyme-like" evidence="2">
    <location>
        <begin position="659"/>
        <end position="899"/>
    </location>
</feature>
<reference evidence="4" key="1">
    <citation type="journal article" date="2021" name="Science">
        <title>Hunting the eagle killer: A cyanobacterial neurotoxin causes vacuolar myelinopathy.</title>
        <authorList>
            <person name="Breinlinger S."/>
            <person name="Phillips T.J."/>
            <person name="Haram B.N."/>
            <person name="Mares J."/>
            <person name="Martinez Yerena J.A."/>
            <person name="Hrouzek P."/>
            <person name="Sobotka R."/>
            <person name="Henderson W.M."/>
            <person name="Schmieder P."/>
            <person name="Williams S.M."/>
            <person name="Lauderdale J.D."/>
            <person name="Wilde H.D."/>
            <person name="Gerrin W."/>
            <person name="Kust A."/>
            <person name="Washington J.W."/>
            <person name="Wagner C."/>
            <person name="Geier B."/>
            <person name="Liebeke M."/>
            <person name="Enke H."/>
            <person name="Niedermeyer T.H.J."/>
            <person name="Wilde S.B."/>
        </authorList>
    </citation>
    <scope>NUCLEOTIDE SEQUENCE [LARGE SCALE GENOMIC DNA]</scope>
    <source>
        <strain evidence="4">Thurmond2011</strain>
    </source>
</reference>
<keyword evidence="4" id="KW-1185">Reference proteome</keyword>
<proteinExistence type="predicted"/>
<dbReference type="Pfam" id="PF03781">
    <property type="entry name" value="FGE-sulfatase"/>
    <property type="match status" value="1"/>
</dbReference>
<dbReference type="EMBL" id="JAALHA020000003">
    <property type="protein sequence ID" value="MDR9894682.1"/>
    <property type="molecule type" value="Genomic_DNA"/>
</dbReference>
<dbReference type="PANTHER" id="PTHR23150:SF19">
    <property type="entry name" value="FORMYLGLYCINE-GENERATING ENZYME"/>
    <property type="match status" value="1"/>
</dbReference>
<dbReference type="RefSeq" id="WP_208342598.1">
    <property type="nucleotide sequence ID" value="NZ_CAWQFN010000169.1"/>
</dbReference>
<comment type="caution">
    <text evidence="3">The sequence shown here is derived from an EMBL/GenBank/DDBJ whole genome shotgun (WGS) entry which is preliminary data.</text>
</comment>
<dbReference type="Proteomes" id="UP000667802">
    <property type="component" value="Unassembled WGS sequence"/>
</dbReference>
<organism evidence="3 4">
    <name type="scientific">Aetokthonos hydrillicola Thurmond2011</name>
    <dbReference type="NCBI Taxonomy" id="2712845"/>
    <lineage>
        <taxon>Bacteria</taxon>
        <taxon>Bacillati</taxon>
        <taxon>Cyanobacteriota</taxon>
        <taxon>Cyanophyceae</taxon>
        <taxon>Nostocales</taxon>
        <taxon>Hapalosiphonaceae</taxon>
        <taxon>Aetokthonos</taxon>
    </lineage>
</organism>
<name>A0AAP5I424_9CYAN</name>
<dbReference type="InterPro" id="IPR016187">
    <property type="entry name" value="CTDL_fold"/>
</dbReference>
<protein>
    <submittedName>
        <fullName evidence="3">SUMF1/EgtB/PvdO family nonheme iron enzyme</fullName>
    </submittedName>
</protein>
<evidence type="ECO:0000259" key="2">
    <source>
        <dbReference type="Pfam" id="PF03781"/>
    </source>
</evidence>
<dbReference type="InterPro" id="IPR005532">
    <property type="entry name" value="SUMF_dom"/>
</dbReference>
<sequence length="907" mass="104420">MTPNDLLKLFYGLRQAGLPLRIEDYQLLCQAWDKGFKPENYRELRKLCQRLWVKSVAERQCFENYFDQCLQEWSSQGESEFSPDQPHRRTTQPEQTPQTQPTPQYQPYTTTPDTPENLDIAQAVNQSQHTNKLIPPGKFTLNDEYFPVTRRQMEQGWRKLRQPIRQGSLTDLDIPATIKRISQEGFFLETVLLPNKVNQTKLLLLIDQSNSMIPFAPLSERLVETAIQQGRLGETKVYYFRNSFRDFLYLDPDLLEKKSLTEIIPHLHKNHTVVLIFSDGGAARGGLNLKRVELTEKFLTQIRPVVRQIAWLNPLPVNRWRGTTANWLAKLVSMYPFNLTEWRRMIDEQRGGQKFLREYNYQDTEKNSGFSSQVENRLKQIQPAKTSSDDFTSYETASRYIADFAKLGRSYLDLAYHAAFPLAITPNLLYYLRENFPYDQQGKKLNIPWLAVGDLLLSNLCNPAGGQLYEMDSTVRHLLLKLLQTDKRFGNQRLEQLSDCLLFYIQQKFNHTALDIKDFGDRPEWIALAYTKPNELARELAQMLEQIYSQDKVEKIRTVSLPSKFAEPLAEHGFEPLLTFARGWGRKIRGYEESANELFDQISSELDVEGVKLKIPNRPDLPRFSFEVVTVDSKGRIIKREHREAQYFVENLGNNVTLEMVAIPGGTFIMGAPETEEGSSDEQRPQHKVTVPPFFMGKYPVTQAQWEAVAILPQVNRELKRDPSQFKGKDLPAENIFWDDAVEFCARLSKATGRNYRLPSEAEWEYACRAGTTTPFHFGQTITSELANYYAESTYGGAPKGNHRQKTTPVGSFRVANAFGLYDMHGNIWEWCTDDWHENYDGAPDQEVAWLSNKNIEGEANIKLLRGGSWDVSPRFCRSAYRVRNARDSGSLNVGFRVVVVGAARTL</sequence>
<feature type="compositionally biased region" description="Low complexity" evidence="1">
    <location>
        <begin position="92"/>
        <end position="115"/>
    </location>
</feature>
<dbReference type="GO" id="GO:0120147">
    <property type="term" value="F:formylglycine-generating oxidase activity"/>
    <property type="evidence" value="ECO:0007669"/>
    <property type="project" value="TreeGrafter"/>
</dbReference>
<accession>A0AAP5I424</accession>
<dbReference type="InterPro" id="IPR042095">
    <property type="entry name" value="SUMF_sf"/>
</dbReference>
<evidence type="ECO:0000313" key="3">
    <source>
        <dbReference type="EMBL" id="MDR9894682.1"/>
    </source>
</evidence>
<dbReference type="InterPro" id="IPR051043">
    <property type="entry name" value="Sulfatase_Mod_Factor_Kinase"/>
</dbReference>
<dbReference type="PANTHER" id="PTHR23150">
    <property type="entry name" value="SULFATASE MODIFYING FACTOR 1, 2"/>
    <property type="match status" value="1"/>
</dbReference>